<dbReference type="AlphaFoldDB" id="A0A857MBU0"/>
<keyword evidence="1 6" id="KW-0285">Flavoprotein</keyword>
<dbReference type="Gene3D" id="3.20.20.30">
    <property type="entry name" value="Luciferase-like domain"/>
    <property type="match status" value="1"/>
</dbReference>
<feature type="domain" description="Luciferase-like" evidence="7">
    <location>
        <begin position="35"/>
        <end position="294"/>
    </location>
</feature>
<keyword evidence="2 6" id="KW-0288">FMN</keyword>
<dbReference type="SUPFAM" id="SSF51679">
    <property type="entry name" value="Bacterial luciferase-like"/>
    <property type="match status" value="1"/>
</dbReference>
<organism evidence="8">
    <name type="scientific">Gordonia amarae</name>
    <dbReference type="NCBI Taxonomy" id="36821"/>
    <lineage>
        <taxon>Bacteria</taxon>
        <taxon>Bacillati</taxon>
        <taxon>Actinomycetota</taxon>
        <taxon>Actinomycetes</taxon>
        <taxon>Mycobacteriales</taxon>
        <taxon>Gordoniaceae</taxon>
        <taxon>Gordonia</taxon>
    </lineage>
</organism>
<gene>
    <name evidence="8" type="ORF">GII30_06790</name>
</gene>
<feature type="binding site" evidence="6">
    <location>
        <position position="152"/>
    </location>
    <ligand>
        <name>FMN</name>
        <dbReference type="ChEBI" id="CHEBI:58210"/>
    </ligand>
</feature>
<evidence type="ECO:0000256" key="3">
    <source>
        <dbReference type="ARBA" id="ARBA00023002"/>
    </source>
</evidence>
<dbReference type="InterPro" id="IPR016215">
    <property type="entry name" value="NTA_MOA"/>
</dbReference>
<dbReference type="GO" id="GO:0016705">
    <property type="term" value="F:oxidoreductase activity, acting on paired donors, with incorporation or reduction of molecular oxygen"/>
    <property type="evidence" value="ECO:0007669"/>
    <property type="project" value="InterPro"/>
</dbReference>
<dbReference type="GO" id="GO:0004497">
    <property type="term" value="F:monooxygenase activity"/>
    <property type="evidence" value="ECO:0007669"/>
    <property type="project" value="UniProtKB-KW"/>
</dbReference>
<feature type="binding site" evidence="6">
    <location>
        <position position="228"/>
    </location>
    <ligand>
        <name>FMN</name>
        <dbReference type="ChEBI" id="CHEBI:58210"/>
    </ligand>
</feature>
<keyword evidence="3" id="KW-0560">Oxidoreductase</keyword>
<comment type="similarity">
    <text evidence="5">Belongs to the NtaA/SnaA/DszA monooxygenase family.</text>
</comment>
<dbReference type="EMBL" id="CP045810">
    <property type="protein sequence ID" value="QHN38915.1"/>
    <property type="molecule type" value="Genomic_DNA"/>
</dbReference>
<feature type="binding site" evidence="6">
    <location>
        <position position="59"/>
    </location>
    <ligand>
        <name>FMN</name>
        <dbReference type="ChEBI" id="CHEBI:58210"/>
    </ligand>
</feature>
<feature type="binding site" evidence="6">
    <location>
        <position position="101"/>
    </location>
    <ligand>
        <name>FMN</name>
        <dbReference type="ChEBI" id="CHEBI:58210"/>
    </ligand>
</feature>
<dbReference type="PIRSF" id="PIRSF000337">
    <property type="entry name" value="NTA_MOA"/>
    <property type="match status" value="1"/>
</dbReference>
<dbReference type="PANTHER" id="PTHR30011">
    <property type="entry name" value="ALKANESULFONATE MONOOXYGENASE-RELATED"/>
    <property type="match status" value="1"/>
</dbReference>
<dbReference type="InterPro" id="IPR011251">
    <property type="entry name" value="Luciferase-like_dom"/>
</dbReference>
<dbReference type="PANTHER" id="PTHR30011:SF16">
    <property type="entry name" value="C2H2 FINGER DOMAIN TRANSCRIPTION FACTOR (EUROFUNG)-RELATED"/>
    <property type="match status" value="1"/>
</dbReference>
<evidence type="ECO:0000256" key="4">
    <source>
        <dbReference type="ARBA" id="ARBA00023033"/>
    </source>
</evidence>
<evidence type="ECO:0000256" key="1">
    <source>
        <dbReference type="ARBA" id="ARBA00022630"/>
    </source>
</evidence>
<evidence type="ECO:0000313" key="8">
    <source>
        <dbReference type="EMBL" id="QHN38915.1"/>
    </source>
</evidence>
<evidence type="ECO:0000259" key="7">
    <source>
        <dbReference type="Pfam" id="PF00296"/>
    </source>
</evidence>
<evidence type="ECO:0000256" key="2">
    <source>
        <dbReference type="ARBA" id="ARBA00022643"/>
    </source>
</evidence>
<proteinExistence type="inferred from homology"/>
<sequence>MTRKTAGLHLGVALTGAGWHPGAWRAAHARPAELLTAQYWADLVRKAESGLLDFVTFEDRFTVFDRGVPDDSTDLVAGQLDSVLVASRVAPLTRHIGLIPTAVVTHTEPFHLSKAIATLDYVSGGRAGVRLRVSGDPREAALFGRRRVDDQHAGELLDEAADYATALGLLWDSWEDDAEIRDNTTGRFIDRDKLHYADFAGEFFSVRGPSITPRPPQGRPPIAALAHSGRAHRFVGASADLGFITPDDENTAAAIVADITGDRHDDAPVRLVVDLAVTIGDTDADAHRRADELNSLSAQPYSSDAEIVVGSASTVADRIAQWASLDGIDGVRLRPAALPDDLTAITRSVVPILQGRGLFRKSYAESTLRGRLGLSRPANLFTERVSAS</sequence>
<evidence type="ECO:0000256" key="6">
    <source>
        <dbReference type="PIRSR" id="PIRSR000337-1"/>
    </source>
</evidence>
<evidence type="ECO:0000256" key="5">
    <source>
        <dbReference type="ARBA" id="ARBA00033748"/>
    </source>
</evidence>
<dbReference type="InterPro" id="IPR036661">
    <property type="entry name" value="Luciferase-like_sf"/>
</dbReference>
<accession>A0A857MBU0</accession>
<dbReference type="RefSeq" id="WP_005186251.1">
    <property type="nucleotide sequence ID" value="NZ_CP045804.1"/>
</dbReference>
<name>A0A857MBU0_9ACTN</name>
<keyword evidence="4" id="KW-0503">Monooxygenase</keyword>
<protein>
    <submittedName>
        <fullName evidence="8">LLM class flavin-dependent oxidoreductase</fullName>
    </submittedName>
</protein>
<dbReference type="Pfam" id="PF00296">
    <property type="entry name" value="Bac_luciferase"/>
    <property type="match status" value="1"/>
</dbReference>
<dbReference type="InterPro" id="IPR051260">
    <property type="entry name" value="Diverse_substr_monoxygenases"/>
</dbReference>
<reference evidence="8" key="1">
    <citation type="journal article" date="2021" name="Nat. Microbiol.">
        <title>Cocultivation of an ultrasmall environmental parasitic bacterium with lytic ability against bacteria associated with wastewater foams.</title>
        <authorList>
            <person name="Batinovic S."/>
            <person name="Rose J.J.A."/>
            <person name="Ratcliffe J."/>
            <person name="Seviour R.J."/>
            <person name="Petrovski S."/>
        </authorList>
    </citation>
    <scope>NUCLEOTIDE SEQUENCE</scope>
    <source>
        <strain evidence="8">CON44</strain>
    </source>
</reference>